<dbReference type="Proteomes" id="UP001200470">
    <property type="component" value="Unassembled WGS sequence"/>
</dbReference>
<dbReference type="PROSITE" id="PS51257">
    <property type="entry name" value="PROKAR_LIPOPROTEIN"/>
    <property type="match status" value="1"/>
</dbReference>
<protein>
    <recommendedName>
        <fullName evidence="3">Lipocalin-like domain-containing protein</fullName>
    </recommendedName>
</protein>
<keyword evidence="2" id="KW-1185">Reference proteome</keyword>
<reference evidence="1 2" key="1">
    <citation type="submission" date="2020-12" db="EMBL/GenBank/DDBJ databases">
        <title>Whole genome sequences of gut porcine anaerobes.</title>
        <authorList>
            <person name="Kubasova T."/>
            <person name="Jahodarova E."/>
            <person name="Rychlik I."/>
        </authorList>
    </citation>
    <scope>NUCLEOTIDE SEQUENCE [LARGE SCALE GENOMIC DNA]</scope>
    <source>
        <strain evidence="1 2">An925</strain>
    </source>
</reference>
<dbReference type="EMBL" id="JADYTN010000017">
    <property type="protein sequence ID" value="MCF2564135.1"/>
    <property type="molecule type" value="Genomic_DNA"/>
</dbReference>
<sequence length="252" mass="28642">MTKTILTIASALLLLAACGKKEAPQAEKATDNYLKRQPGDSTLYGLACDGTTDSLLVLLPYTGADPDTFDIINASQQKQIFGKPFIGDELAVILNPEDKAEALTVINLDDLKGQWAFMVKPKLRDYDKMSRRLRRRMMAEMPDSVKESLLVPREYVLQFKRGYSMTTRGMKHQQTTDEMSAVVYPEIKRYTEWRLFNGKLIMASGTMEMPSGTKGTKQKIDRDTCRIVELTKDTLVLRFSDGDWSFYRKKNN</sequence>
<evidence type="ECO:0008006" key="3">
    <source>
        <dbReference type="Google" id="ProtNLM"/>
    </source>
</evidence>
<accession>A0ABS9CGB2</accession>
<evidence type="ECO:0000313" key="1">
    <source>
        <dbReference type="EMBL" id="MCF2564135.1"/>
    </source>
</evidence>
<comment type="caution">
    <text evidence="1">The sequence shown here is derived from an EMBL/GenBank/DDBJ whole genome shotgun (WGS) entry which is preliminary data.</text>
</comment>
<evidence type="ECO:0000313" key="2">
    <source>
        <dbReference type="Proteomes" id="UP001200470"/>
    </source>
</evidence>
<organism evidence="1 2">
    <name type="scientific">Xylanibacter brevis</name>
    <dbReference type="NCBI Taxonomy" id="83231"/>
    <lineage>
        <taxon>Bacteria</taxon>
        <taxon>Pseudomonadati</taxon>
        <taxon>Bacteroidota</taxon>
        <taxon>Bacteroidia</taxon>
        <taxon>Bacteroidales</taxon>
        <taxon>Prevotellaceae</taxon>
        <taxon>Xylanibacter</taxon>
    </lineage>
</organism>
<gene>
    <name evidence="1" type="ORF">I6E12_08420</name>
</gene>
<dbReference type="RefSeq" id="WP_094390890.1">
    <property type="nucleotide sequence ID" value="NZ_JADYTN010000017.1"/>
</dbReference>
<name>A0ABS9CGB2_9BACT</name>
<proteinExistence type="predicted"/>